<reference evidence="3" key="2">
    <citation type="submission" date="2016-11" db="UniProtKB">
        <authorList>
            <consortium name="WormBaseParasite"/>
        </authorList>
    </citation>
    <scope>IDENTIFICATION</scope>
</reference>
<reference evidence="2" key="1">
    <citation type="submission" date="2012-04" db="EMBL/GenBank/DDBJ databases">
        <title>The Genome Sequence of Loa loa.</title>
        <authorList>
            <consortium name="The Broad Institute Genome Sequencing Platform"/>
            <consortium name="Broad Institute Genome Sequencing Center for Infectious Disease"/>
            <person name="Nutman T.B."/>
            <person name="Fink D.L."/>
            <person name="Russ C."/>
            <person name="Young S."/>
            <person name="Zeng Q."/>
            <person name="Gargeya S."/>
            <person name="Alvarado L."/>
            <person name="Berlin A."/>
            <person name="Chapman S.B."/>
            <person name="Chen Z."/>
            <person name="Freedman E."/>
            <person name="Gellesch M."/>
            <person name="Goldberg J."/>
            <person name="Griggs A."/>
            <person name="Gujja S."/>
            <person name="Heilman E.R."/>
            <person name="Heiman D."/>
            <person name="Howarth C."/>
            <person name="Mehta T."/>
            <person name="Neiman D."/>
            <person name="Pearson M."/>
            <person name="Roberts A."/>
            <person name="Saif S."/>
            <person name="Shea T."/>
            <person name="Shenoy N."/>
            <person name="Sisk P."/>
            <person name="Stolte C."/>
            <person name="Sykes S."/>
            <person name="White J."/>
            <person name="Yandava C."/>
            <person name="Haas B."/>
            <person name="Henn M.R."/>
            <person name="Nusbaum C."/>
            <person name="Birren B."/>
        </authorList>
    </citation>
    <scope>NUCLEOTIDE SEQUENCE [LARGE SCALE GENOMIC DNA]</scope>
</reference>
<sequence>MISRLDDQQLSSMQSTSELGDSRKKLRQVECCVHGRPCAIASKLSREKEEKANHDSSSGSHNLTGSGYKSFFEKSESHVNHHDDSSYKLRKKIEREGILIHEFTGQCGKIYRSRHITQQISPFIALDVPVSTWNFGASHSSTSPFTSEPITRVSEVEDVGLLRIPSKERTANTSTEFYRKALQHTGHRAEHLGLSRTMDAPPIGQMKKLTTSKERHDQYEMMRPTTLAPPPMSKEHAVRTTRIHGSAEVSPSVEAYIGILTAKQAEEYIIKPASFKLYHLMPKIDSLNDVLPSLGLYIIYRSGTGHV</sequence>
<dbReference type="Proteomes" id="UP000095285">
    <property type="component" value="Unassembled WGS sequence"/>
</dbReference>
<feature type="region of interest" description="Disordered" evidence="1">
    <location>
        <begin position="44"/>
        <end position="63"/>
    </location>
</feature>
<evidence type="ECO:0000313" key="2">
    <source>
        <dbReference type="Proteomes" id="UP000095285"/>
    </source>
</evidence>
<accession>A0A1I7VQ45</accession>
<dbReference type="WBParaSite" id="EN70_5047">
    <property type="protein sequence ID" value="EN70_5047"/>
    <property type="gene ID" value="EN70_5047"/>
</dbReference>
<protein>
    <submittedName>
        <fullName evidence="3">SH2 domain-containing protein</fullName>
    </submittedName>
</protein>
<feature type="region of interest" description="Disordered" evidence="1">
    <location>
        <begin position="1"/>
        <end position="21"/>
    </location>
</feature>
<keyword evidence="2" id="KW-1185">Reference proteome</keyword>
<evidence type="ECO:0000313" key="3">
    <source>
        <dbReference type="WBParaSite" id="EN70_5047"/>
    </source>
</evidence>
<name>A0A1I7VQ45_LOALO</name>
<feature type="compositionally biased region" description="Basic and acidic residues" evidence="1">
    <location>
        <begin position="44"/>
        <end position="54"/>
    </location>
</feature>
<feature type="compositionally biased region" description="Polar residues" evidence="1">
    <location>
        <begin position="8"/>
        <end position="19"/>
    </location>
</feature>
<organism evidence="2 3">
    <name type="scientific">Loa loa</name>
    <name type="common">Eye worm</name>
    <name type="synonym">Filaria loa</name>
    <dbReference type="NCBI Taxonomy" id="7209"/>
    <lineage>
        <taxon>Eukaryota</taxon>
        <taxon>Metazoa</taxon>
        <taxon>Ecdysozoa</taxon>
        <taxon>Nematoda</taxon>
        <taxon>Chromadorea</taxon>
        <taxon>Rhabditida</taxon>
        <taxon>Spirurina</taxon>
        <taxon>Spiruromorpha</taxon>
        <taxon>Filarioidea</taxon>
        <taxon>Onchocercidae</taxon>
        <taxon>Loa</taxon>
    </lineage>
</organism>
<dbReference type="AlphaFoldDB" id="A0A1I7VQ45"/>
<proteinExistence type="predicted"/>
<evidence type="ECO:0000256" key="1">
    <source>
        <dbReference type="SAM" id="MobiDB-lite"/>
    </source>
</evidence>